<sequence>MLGKIWCSLITVTFTLLVGCVPQPKPVDKFDINKLLNVTDSETTTDLAIPSPAQQDPIWQTSLLTGRQLKEGIDAGKIKRGDVFRAKIDLKYTIVNKSQLPPALDVFQSVLIGDPSAWNDLIAIDISDSKHTKTGEYVAQNAFGARVKVDEVKSERYLLALDAANTLSTTAIKMGVEGCAVTEDSLNSFVLEYVAELDESTYQQEKGIIPAEYSSPTDIRINNYYFKGEVRAARLIDSTTGKPYPCKLSFIIRY</sequence>
<proteinExistence type="predicted"/>
<evidence type="ECO:0008006" key="2">
    <source>
        <dbReference type="Google" id="ProtNLM"/>
    </source>
</evidence>
<reference evidence="1" key="2">
    <citation type="submission" date="2019-01" db="EMBL/GenBank/DDBJ databases">
        <authorList>
            <consortium name="NCBI Pathogen Detection Project"/>
        </authorList>
    </citation>
    <scope>NUCLEOTIDE SEQUENCE</scope>
    <source>
        <strain evidence="1">Sam_c892a98b-ce4f-4c9f-92e4-1fc103cff993</strain>
    </source>
</reference>
<reference evidence="1" key="1">
    <citation type="journal article" date="2018" name="Genome Biol.">
        <title>SKESA: strategic k-mer extension for scrupulous assemblies.</title>
        <authorList>
            <person name="Souvorov A."/>
            <person name="Agarwala R."/>
            <person name="Lipman D.J."/>
        </authorList>
    </citation>
    <scope>NUCLEOTIDE SEQUENCE</scope>
    <source>
        <strain evidence="1">Sam_c892a98b-ce4f-4c9f-92e4-1fc103cff993</strain>
    </source>
</reference>
<dbReference type="AlphaFoldDB" id="A0A5V8JS93"/>
<comment type="caution">
    <text evidence="1">The sequence shown here is derived from an EMBL/GenBank/DDBJ whole genome shotgun (WGS) entry which is preliminary data.</text>
</comment>
<evidence type="ECO:0000313" key="1">
    <source>
        <dbReference type="EMBL" id="HAE0222316.1"/>
    </source>
</evidence>
<accession>A0A5V8JS93</accession>
<organism evidence="1">
    <name type="scientific">Salmonella enterica subsp. enterica serovar Corvallis</name>
    <dbReference type="NCBI Taxonomy" id="593905"/>
    <lineage>
        <taxon>Bacteria</taxon>
        <taxon>Pseudomonadati</taxon>
        <taxon>Pseudomonadota</taxon>
        <taxon>Gammaproteobacteria</taxon>
        <taxon>Enterobacterales</taxon>
        <taxon>Enterobacteriaceae</taxon>
        <taxon>Salmonella</taxon>
    </lineage>
</organism>
<gene>
    <name evidence="1" type="ORF">G2284_24695</name>
</gene>
<dbReference type="EMBL" id="DAAQON010000023">
    <property type="protein sequence ID" value="HAE0222316.1"/>
    <property type="molecule type" value="Genomic_DNA"/>
</dbReference>
<name>A0A5V8JS93_SALET</name>
<protein>
    <recommendedName>
        <fullName evidence="2">Lipoprotein</fullName>
    </recommendedName>
</protein>
<dbReference type="PROSITE" id="PS51257">
    <property type="entry name" value="PROKAR_LIPOPROTEIN"/>
    <property type="match status" value="1"/>
</dbReference>